<name>A0A261S142_9BORD</name>
<dbReference type="Pfam" id="PF03401">
    <property type="entry name" value="TctC"/>
    <property type="match status" value="1"/>
</dbReference>
<organism evidence="2 3">
    <name type="scientific">Bordetella genomosp. 10</name>
    <dbReference type="NCBI Taxonomy" id="1416804"/>
    <lineage>
        <taxon>Bacteria</taxon>
        <taxon>Pseudomonadati</taxon>
        <taxon>Pseudomonadota</taxon>
        <taxon>Betaproteobacteria</taxon>
        <taxon>Burkholderiales</taxon>
        <taxon>Alcaligenaceae</taxon>
        <taxon>Bordetella</taxon>
    </lineage>
</organism>
<keyword evidence="3" id="KW-1185">Reference proteome</keyword>
<dbReference type="PIRSF" id="PIRSF017082">
    <property type="entry name" value="YflP"/>
    <property type="match status" value="1"/>
</dbReference>
<accession>A0A261S142</accession>
<dbReference type="Gene3D" id="3.40.190.10">
    <property type="entry name" value="Periplasmic binding protein-like II"/>
    <property type="match status" value="1"/>
</dbReference>
<dbReference type="Gene3D" id="3.40.190.150">
    <property type="entry name" value="Bordetella uptake gene, domain 1"/>
    <property type="match status" value="1"/>
</dbReference>
<reference evidence="3" key="1">
    <citation type="submission" date="2017-05" db="EMBL/GenBank/DDBJ databases">
        <title>Complete and WGS of Bordetella genogroups.</title>
        <authorList>
            <person name="Spilker T."/>
            <person name="Lipuma J."/>
        </authorList>
    </citation>
    <scope>NUCLEOTIDE SEQUENCE [LARGE SCALE GENOMIC DNA]</scope>
    <source>
        <strain evidence="3">AU16122</strain>
    </source>
</reference>
<dbReference type="SUPFAM" id="SSF53850">
    <property type="entry name" value="Periplasmic binding protein-like II"/>
    <property type="match status" value="1"/>
</dbReference>
<sequence length="320" mass="32844">MGMAAGVAPSAARAAETQPAANYPDHSIRLIVPFAPGGGNDNVARTVGRRLGEILGQAIVVENRAGAGGTVGAEAVARAPADGYTLFLGGVGSHAINPNLRKNLPYDPIKDFAPITLLAQAPMVLVAQPSLHIHTVAELIALARKEPGKLDYASNGNGSSSHLAAVMFETQAKVKLTHVPYKGLSPALTDLLGGQVPLMFSSVVAILPHIKDGSLVPLGVTGTHELASLPGVPTIASQGLPGYETSSWYGILAPAGTPRDIVMKLNAGLNQALQDPAIRASLASDGAEPAGGTPEQFAAHIAREKARLGAAIRQSGLQME</sequence>
<proteinExistence type="inferred from homology"/>
<evidence type="ECO:0000313" key="2">
    <source>
        <dbReference type="EMBL" id="OZI30530.1"/>
    </source>
</evidence>
<dbReference type="InterPro" id="IPR042100">
    <property type="entry name" value="Bug_dom1"/>
</dbReference>
<dbReference type="EMBL" id="NEVM01000005">
    <property type="protein sequence ID" value="OZI30530.1"/>
    <property type="molecule type" value="Genomic_DNA"/>
</dbReference>
<dbReference type="AlphaFoldDB" id="A0A261S142"/>
<dbReference type="Proteomes" id="UP000216020">
    <property type="component" value="Unassembled WGS sequence"/>
</dbReference>
<evidence type="ECO:0000256" key="1">
    <source>
        <dbReference type="ARBA" id="ARBA00006987"/>
    </source>
</evidence>
<evidence type="ECO:0000313" key="3">
    <source>
        <dbReference type="Proteomes" id="UP000216020"/>
    </source>
</evidence>
<dbReference type="InterPro" id="IPR005064">
    <property type="entry name" value="BUG"/>
</dbReference>
<dbReference type="PANTHER" id="PTHR42928:SF5">
    <property type="entry name" value="BLR1237 PROTEIN"/>
    <property type="match status" value="1"/>
</dbReference>
<comment type="similarity">
    <text evidence="1">Belongs to the UPF0065 (bug) family.</text>
</comment>
<protein>
    <submittedName>
        <fullName evidence="2">LacI family transcriptional regulator</fullName>
    </submittedName>
</protein>
<gene>
    <name evidence="2" type="ORF">CAL29_21160</name>
</gene>
<dbReference type="CDD" id="cd13578">
    <property type="entry name" value="PBP2_Bug27"/>
    <property type="match status" value="1"/>
</dbReference>
<comment type="caution">
    <text evidence="2">The sequence shown here is derived from an EMBL/GenBank/DDBJ whole genome shotgun (WGS) entry which is preliminary data.</text>
</comment>
<dbReference type="PANTHER" id="PTHR42928">
    <property type="entry name" value="TRICARBOXYLATE-BINDING PROTEIN"/>
    <property type="match status" value="1"/>
</dbReference>